<evidence type="ECO:0000313" key="7">
    <source>
        <dbReference type="Proteomes" id="UP001162164"/>
    </source>
</evidence>
<feature type="domain" description="LKB1 serine/threonine kinase interacting protein 1 N-terminal" evidence="5">
    <location>
        <begin position="3"/>
        <end position="82"/>
    </location>
</feature>
<evidence type="ECO:0000256" key="3">
    <source>
        <dbReference type="ARBA" id="ARBA00022614"/>
    </source>
</evidence>
<dbReference type="PRINTS" id="PR00019">
    <property type="entry name" value="LEURICHRPT"/>
</dbReference>
<proteinExistence type="predicted"/>
<name>A0ABQ9IXG6_9CUCU</name>
<keyword evidence="3" id="KW-0433">Leucine-rich repeat</keyword>
<keyword evidence="4" id="KW-0677">Repeat</keyword>
<dbReference type="Proteomes" id="UP001162164">
    <property type="component" value="Unassembled WGS sequence"/>
</dbReference>
<protein>
    <recommendedName>
        <fullName evidence="5">LKB1 serine/threonine kinase interacting protein 1 N-terminal domain-containing protein</fullName>
    </recommendedName>
</protein>
<dbReference type="InterPro" id="IPR031782">
    <property type="entry name" value="LIP1_N"/>
</dbReference>
<evidence type="ECO:0000256" key="2">
    <source>
        <dbReference type="ARBA" id="ARBA00022490"/>
    </source>
</evidence>
<evidence type="ECO:0000256" key="1">
    <source>
        <dbReference type="ARBA" id="ARBA00004496"/>
    </source>
</evidence>
<organism evidence="6 7">
    <name type="scientific">Molorchus minor</name>
    <dbReference type="NCBI Taxonomy" id="1323400"/>
    <lineage>
        <taxon>Eukaryota</taxon>
        <taxon>Metazoa</taxon>
        <taxon>Ecdysozoa</taxon>
        <taxon>Arthropoda</taxon>
        <taxon>Hexapoda</taxon>
        <taxon>Insecta</taxon>
        <taxon>Pterygota</taxon>
        <taxon>Neoptera</taxon>
        <taxon>Endopterygota</taxon>
        <taxon>Coleoptera</taxon>
        <taxon>Polyphaga</taxon>
        <taxon>Cucujiformia</taxon>
        <taxon>Chrysomeloidea</taxon>
        <taxon>Cerambycidae</taxon>
        <taxon>Lamiinae</taxon>
        <taxon>Monochamini</taxon>
        <taxon>Molorchus</taxon>
    </lineage>
</organism>
<comment type="caution">
    <text evidence="6">The sequence shown here is derived from an EMBL/GenBank/DDBJ whole genome shotgun (WGS) entry which is preliminary data.</text>
</comment>
<dbReference type="PANTHER" id="PTHR15454:SF69">
    <property type="entry name" value="SERINE_THREONINE-PROTEIN KINASE 11-INTERACTING PROTEIN"/>
    <property type="match status" value="1"/>
</dbReference>
<keyword evidence="2" id="KW-0963">Cytoplasm</keyword>
<dbReference type="SUPFAM" id="SSF52075">
    <property type="entry name" value="Outer arm dynein light chain 1"/>
    <property type="match status" value="1"/>
</dbReference>
<evidence type="ECO:0000256" key="4">
    <source>
        <dbReference type="ARBA" id="ARBA00022737"/>
    </source>
</evidence>
<dbReference type="InterPro" id="IPR032675">
    <property type="entry name" value="LRR_dom_sf"/>
</dbReference>
<dbReference type="PROSITE" id="PS51450">
    <property type="entry name" value="LRR"/>
    <property type="match status" value="2"/>
</dbReference>
<dbReference type="InterPro" id="IPR001611">
    <property type="entry name" value="Leu-rich_rpt"/>
</dbReference>
<dbReference type="EMBL" id="JAPWTJ010001980">
    <property type="protein sequence ID" value="KAJ8968484.1"/>
    <property type="molecule type" value="Genomic_DNA"/>
</dbReference>
<dbReference type="PANTHER" id="PTHR15454">
    <property type="entry name" value="NISCHARIN RELATED"/>
    <property type="match status" value="1"/>
</dbReference>
<gene>
    <name evidence="6" type="ORF">NQ317_008341</name>
</gene>
<comment type="subcellular location">
    <subcellularLocation>
        <location evidence="1">Cytoplasm</location>
    </subcellularLocation>
</comment>
<sequence>MDISQVAAFLRPVCKDVFNGKGILCLSTNYLKKFNDAFETNINEDFNKSFHMVQTSNAKANLMRDLQFLLDLVQRTIHLKVIPDVNDDPGELQDITCSHSVACLSDVLDKCGSDGSQRYSWNDLKRANFSHNGIVELDDSLESTHLLHTLNLSHNQLSTVNFVNLLPNLKCLNLSYNKIITVPHFKGHICKRLQATFLNGPQSYSKRKVVNVKLRTHSFIQIIKVLDCDQSEQGI</sequence>
<dbReference type="Gene3D" id="3.80.10.10">
    <property type="entry name" value="Ribonuclease Inhibitor"/>
    <property type="match status" value="1"/>
</dbReference>
<accession>A0ABQ9IXG6</accession>
<evidence type="ECO:0000259" key="5">
    <source>
        <dbReference type="Pfam" id="PF15904"/>
    </source>
</evidence>
<dbReference type="Pfam" id="PF15904">
    <property type="entry name" value="LIP1"/>
    <property type="match status" value="1"/>
</dbReference>
<reference evidence="6" key="1">
    <citation type="journal article" date="2023" name="Insect Mol. Biol.">
        <title>Genome sequencing provides insights into the evolution of gene families encoding plant cell wall-degrading enzymes in longhorned beetles.</title>
        <authorList>
            <person name="Shin N.R."/>
            <person name="Okamura Y."/>
            <person name="Kirsch R."/>
            <person name="Pauchet Y."/>
        </authorList>
    </citation>
    <scope>NUCLEOTIDE SEQUENCE</scope>
    <source>
        <strain evidence="6">MMC_N1</strain>
    </source>
</reference>
<keyword evidence="7" id="KW-1185">Reference proteome</keyword>
<evidence type="ECO:0000313" key="6">
    <source>
        <dbReference type="EMBL" id="KAJ8968484.1"/>
    </source>
</evidence>